<dbReference type="Gene3D" id="2.60.40.2970">
    <property type="match status" value="1"/>
</dbReference>
<evidence type="ECO:0000313" key="11">
    <source>
        <dbReference type="Proteomes" id="UP000662888"/>
    </source>
</evidence>
<evidence type="ECO:0000259" key="9">
    <source>
        <dbReference type="SMART" id="SM01351"/>
    </source>
</evidence>
<gene>
    <name evidence="10" type="ORF">IV454_00920</name>
</gene>
<accession>A0AA49A8W9</accession>
<feature type="chain" id="PRO_5045546205" evidence="8">
    <location>
        <begin position="25"/>
        <end position="365"/>
    </location>
</feature>
<evidence type="ECO:0000256" key="3">
    <source>
        <dbReference type="ARBA" id="ARBA00022670"/>
    </source>
</evidence>
<dbReference type="SMART" id="SM01351">
    <property type="entry name" value="Aspzincin_M35"/>
    <property type="match status" value="1"/>
</dbReference>
<keyword evidence="5" id="KW-0378">Hydrolase</keyword>
<evidence type="ECO:0000256" key="4">
    <source>
        <dbReference type="ARBA" id="ARBA00022723"/>
    </source>
</evidence>
<evidence type="ECO:0000256" key="1">
    <source>
        <dbReference type="ARBA" id="ARBA00001947"/>
    </source>
</evidence>
<dbReference type="PANTHER" id="PTHR37016">
    <property type="match status" value="1"/>
</dbReference>
<evidence type="ECO:0000313" key="10">
    <source>
        <dbReference type="EMBL" id="QPI50237.1"/>
    </source>
</evidence>
<comment type="cofactor">
    <cofactor evidence="1">
        <name>Zn(2+)</name>
        <dbReference type="ChEBI" id="CHEBI:29105"/>
    </cofactor>
</comment>
<evidence type="ECO:0000256" key="6">
    <source>
        <dbReference type="ARBA" id="ARBA00022833"/>
    </source>
</evidence>
<dbReference type="InterPro" id="IPR029463">
    <property type="entry name" value="Lys_MEP"/>
</dbReference>
<dbReference type="Gene3D" id="3.40.390.10">
    <property type="entry name" value="Collagenase (Catalytic Domain)"/>
    <property type="match status" value="1"/>
</dbReference>
<evidence type="ECO:0000256" key="7">
    <source>
        <dbReference type="ARBA" id="ARBA00023049"/>
    </source>
</evidence>
<keyword evidence="7" id="KW-0482">Metalloprotease</keyword>
<feature type="domain" description="Lysine-specific metallo-endopeptidase" evidence="9">
    <location>
        <begin position="228"/>
        <end position="359"/>
    </location>
</feature>
<dbReference type="InterPro" id="IPR024079">
    <property type="entry name" value="MetalloPept_cat_dom_sf"/>
</dbReference>
<protein>
    <submittedName>
        <fullName evidence="10">Peptidase M35</fullName>
    </submittedName>
</protein>
<keyword evidence="8" id="KW-0732">Signal</keyword>
<proteinExistence type="inferred from homology"/>
<reference evidence="10 11" key="1">
    <citation type="submission" date="2020-11" db="EMBL/GenBank/DDBJ databases">
        <authorList>
            <person name="Sun Q."/>
        </authorList>
    </citation>
    <scope>NUCLEOTIDE SEQUENCE [LARGE SCALE GENOMIC DNA]</scope>
    <source>
        <strain evidence="10 11">P8398</strain>
    </source>
</reference>
<keyword evidence="11" id="KW-1185">Reference proteome</keyword>
<organism evidence="10 11">
    <name type="scientific">Massilia antarctica</name>
    <dbReference type="NCBI Taxonomy" id="2765360"/>
    <lineage>
        <taxon>Bacteria</taxon>
        <taxon>Pseudomonadati</taxon>
        <taxon>Pseudomonadota</taxon>
        <taxon>Betaproteobacteria</taxon>
        <taxon>Burkholderiales</taxon>
        <taxon>Oxalobacteraceae</taxon>
        <taxon>Telluria group</taxon>
        <taxon>Massilia</taxon>
    </lineage>
</organism>
<keyword evidence="3" id="KW-0645">Protease</keyword>
<dbReference type="Proteomes" id="UP000662888">
    <property type="component" value="Chromosome"/>
</dbReference>
<dbReference type="CDD" id="cd11306">
    <property type="entry name" value="M35_peptidyl-Lys"/>
    <property type="match status" value="1"/>
</dbReference>
<keyword evidence="6" id="KW-0862">Zinc</keyword>
<dbReference type="PANTHER" id="PTHR37016:SF3">
    <property type="entry name" value="NEUTRAL PROTEASE 2-RELATED"/>
    <property type="match status" value="1"/>
</dbReference>
<comment type="similarity">
    <text evidence="2">Belongs to the peptidase M35 family.</text>
</comment>
<sequence length="365" mass="39258">MNWNHLVKASVGIVAAAACLVAQAGSNGVTVSLTPEKASLGKEDDVVMRVTITNTSSKPQYVLKWHTPFAGVEDHLFDVTRDGVAVPYQGRHYKRPAPTAKDYYLLKPGASHTSKVELSALYDMSVTGDYAVRYHAASLNLFNSPPDGNSMTMSTEREIGEIESAPVSLWIDGRLDRGTVAADPVELASRQQQAGTAGISFSSCSSGQQSSINSAISAAKTMANSGVTYLNGNLQGKRYTKWFGANNSSRYSTVKTHYANIKNALDTKPIVVDCSCKESYYAYVYPTQPYKIYVCNAFWSAPTSGTDSKGGTLVHELSHFNVVGSTDDWAYGQSAAASLAISNPTKAIDNADSHEYFGENTPSLP</sequence>
<dbReference type="EMBL" id="CP065053">
    <property type="protein sequence ID" value="QPI50237.1"/>
    <property type="molecule type" value="Genomic_DNA"/>
</dbReference>
<dbReference type="RefSeq" id="WP_206089788.1">
    <property type="nucleotide sequence ID" value="NZ_CP065053.1"/>
</dbReference>
<dbReference type="Pfam" id="PF14521">
    <property type="entry name" value="Aspzincin_M35"/>
    <property type="match status" value="1"/>
</dbReference>
<evidence type="ECO:0000256" key="2">
    <source>
        <dbReference type="ARBA" id="ARBA00010279"/>
    </source>
</evidence>
<evidence type="ECO:0000256" key="8">
    <source>
        <dbReference type="SAM" id="SignalP"/>
    </source>
</evidence>
<evidence type="ECO:0000256" key="5">
    <source>
        <dbReference type="ARBA" id="ARBA00022801"/>
    </source>
</evidence>
<feature type="signal peptide" evidence="8">
    <location>
        <begin position="1"/>
        <end position="24"/>
    </location>
</feature>
<dbReference type="SUPFAM" id="SSF55486">
    <property type="entry name" value="Metalloproteases ('zincins'), catalytic domain"/>
    <property type="match status" value="1"/>
</dbReference>
<keyword evidence="4" id="KW-0479">Metal-binding</keyword>
<dbReference type="InterPro" id="IPR050414">
    <property type="entry name" value="Fungal_M35_metalloproteases"/>
</dbReference>
<name>A0AA49A8W9_9BURK</name>
<dbReference type="InterPro" id="IPR034115">
    <property type="entry name" value="M35_peptidyl-Lys"/>
</dbReference>